<evidence type="ECO:0000256" key="2">
    <source>
        <dbReference type="ARBA" id="ARBA00009323"/>
    </source>
</evidence>
<gene>
    <name evidence="7" type="ORF">CCE01nite_27940</name>
    <name evidence="8" type="ORF">FHR80_000711</name>
</gene>
<evidence type="ECO:0008006" key="10">
    <source>
        <dbReference type="Google" id="ProtNLM"/>
    </source>
</evidence>
<comment type="subcellular location">
    <subcellularLocation>
        <location evidence="1">Cell septum</location>
    </subcellularLocation>
</comment>
<evidence type="ECO:0000313" key="8">
    <source>
        <dbReference type="EMBL" id="MBB2921817.1"/>
    </source>
</evidence>
<keyword evidence="3" id="KW-0132">Cell division</keyword>
<evidence type="ECO:0000256" key="5">
    <source>
        <dbReference type="ARBA" id="ARBA00023210"/>
    </source>
</evidence>
<keyword evidence="5" id="KW-0717">Septation</keyword>
<comment type="similarity">
    <text evidence="2">Belongs to the SsgA family.</text>
</comment>
<dbReference type="RefSeq" id="WP_141372596.1">
    <property type="nucleotide sequence ID" value="NZ_BJLR01000025.1"/>
</dbReference>
<reference evidence="7" key="1">
    <citation type="submission" date="2019-06" db="EMBL/GenBank/DDBJ databases">
        <title>Whole genome shotgun sequence of Cellulomonas cellasea NBRC 3753.</title>
        <authorList>
            <person name="Hosoyama A."/>
            <person name="Uohara A."/>
            <person name="Ohji S."/>
            <person name="Ichikawa N."/>
        </authorList>
    </citation>
    <scope>NUCLEOTIDE SEQUENCE [LARGE SCALE GENOMIC DNA]</scope>
    <source>
        <strain evidence="7">NBRC 3753</strain>
    </source>
</reference>
<dbReference type="Proteomes" id="UP000317046">
    <property type="component" value="Unassembled WGS sequence"/>
</dbReference>
<dbReference type="EMBL" id="JACHVX010000001">
    <property type="protein sequence ID" value="MBB2921817.1"/>
    <property type="molecule type" value="Genomic_DNA"/>
</dbReference>
<proteinExistence type="inferred from homology"/>
<evidence type="ECO:0000256" key="1">
    <source>
        <dbReference type="ARBA" id="ARBA00004431"/>
    </source>
</evidence>
<accession>A0A4Y3L026</accession>
<reference evidence="8" key="3">
    <citation type="submission" date="2020-08" db="EMBL/GenBank/DDBJ databases">
        <authorList>
            <person name="Partida-Martinez L."/>
            <person name="Huntemann M."/>
            <person name="Clum A."/>
            <person name="Wang J."/>
            <person name="Palaniappan K."/>
            <person name="Ritter S."/>
            <person name="Chen I.-M."/>
            <person name="Stamatis D."/>
            <person name="Reddy T."/>
            <person name="O'Malley R."/>
            <person name="Daum C."/>
            <person name="Shapiro N."/>
            <person name="Ivanova N."/>
            <person name="Kyrpides N."/>
            <person name="Woyke T."/>
        </authorList>
    </citation>
    <scope>NUCLEOTIDE SEQUENCE [LARGE SCALE GENOMIC DNA]</scope>
    <source>
        <strain evidence="8">RAS26</strain>
    </source>
</reference>
<evidence type="ECO:0000256" key="3">
    <source>
        <dbReference type="ARBA" id="ARBA00022618"/>
    </source>
</evidence>
<dbReference type="AlphaFoldDB" id="A0A4Y3L026"/>
<evidence type="ECO:0000313" key="7">
    <source>
        <dbReference type="EMBL" id="GEA88845.1"/>
    </source>
</evidence>
<name>A0A4Y3L026_9CELL</name>
<dbReference type="GO" id="GO:0030428">
    <property type="term" value="C:cell septum"/>
    <property type="evidence" value="ECO:0007669"/>
    <property type="project" value="UniProtKB-SubCell"/>
</dbReference>
<dbReference type="GO" id="GO:0000917">
    <property type="term" value="P:division septum assembly"/>
    <property type="evidence" value="ECO:0007669"/>
    <property type="project" value="UniProtKB-KW"/>
</dbReference>
<comment type="caution">
    <text evidence="7">The sequence shown here is derived from an EMBL/GenBank/DDBJ whole genome shotgun (WGS) entry which is preliminary data.</text>
</comment>
<keyword evidence="6" id="KW-0131">Cell cycle</keyword>
<evidence type="ECO:0000256" key="6">
    <source>
        <dbReference type="ARBA" id="ARBA00023306"/>
    </source>
</evidence>
<dbReference type="GO" id="GO:0030435">
    <property type="term" value="P:sporulation resulting in formation of a cellular spore"/>
    <property type="evidence" value="ECO:0007669"/>
    <property type="project" value="UniProtKB-KW"/>
</dbReference>
<sequence>MTQPSYDVVEAVTMQLISSDASVIPVNAEFSFRVSDPYTVRTVFTGQHTMSTWLLGRELLVHGLLAASDAPAGNGDVQVWRDEDPDFLLISLSGVEGSALLAAPAEPLERFLATTEDLVPIGSESDRMETEISALIAALLTA</sequence>
<dbReference type="InterPro" id="IPR038658">
    <property type="entry name" value="SsgB_sf"/>
</dbReference>
<reference evidence="8" key="2">
    <citation type="submission" date="2020-08" db="EMBL/GenBank/DDBJ databases">
        <title>The Agave Microbiome: Exploring the role of microbial communities in plant adaptations to desert environments.</title>
        <authorList>
            <person name="Partida-Martinez L.P."/>
        </authorList>
    </citation>
    <scope>NUCLEOTIDE SEQUENCE [LARGE SCALE GENOMIC DNA]</scope>
    <source>
        <strain evidence="8">RAS26</strain>
    </source>
</reference>
<organism evidence="7 9">
    <name type="scientific">Cellulomonas cellasea</name>
    <dbReference type="NCBI Taxonomy" id="43670"/>
    <lineage>
        <taxon>Bacteria</taxon>
        <taxon>Bacillati</taxon>
        <taxon>Actinomycetota</taxon>
        <taxon>Actinomycetes</taxon>
        <taxon>Micrococcales</taxon>
        <taxon>Cellulomonadaceae</taxon>
        <taxon>Cellulomonas</taxon>
    </lineage>
</organism>
<keyword evidence="9" id="KW-1185">Reference proteome</keyword>
<evidence type="ECO:0000256" key="4">
    <source>
        <dbReference type="ARBA" id="ARBA00022969"/>
    </source>
</evidence>
<dbReference type="InterPro" id="IPR006776">
    <property type="entry name" value="SsgB"/>
</dbReference>
<evidence type="ECO:0000313" key="9">
    <source>
        <dbReference type="Proteomes" id="UP000317046"/>
    </source>
</evidence>
<dbReference type="Gene3D" id="2.30.31.20">
    <property type="entry name" value="Sporulation-specific cell division protein SsgB"/>
    <property type="match status" value="1"/>
</dbReference>
<dbReference type="EMBL" id="BJLR01000025">
    <property type="protein sequence ID" value="GEA88845.1"/>
    <property type="molecule type" value="Genomic_DNA"/>
</dbReference>
<dbReference type="Proteomes" id="UP000518206">
    <property type="component" value="Unassembled WGS sequence"/>
</dbReference>
<keyword evidence="4" id="KW-0749">Sporulation</keyword>
<dbReference type="Pfam" id="PF04686">
    <property type="entry name" value="SsgA"/>
    <property type="match status" value="1"/>
</dbReference>
<protein>
    <recommendedName>
        <fullName evidence="10">Sporulation-specific cell division protein SsgB</fullName>
    </recommendedName>
</protein>